<organism evidence="3 4">
    <name type="scientific">Sporosarcina quadrami</name>
    <dbReference type="NCBI Taxonomy" id="2762234"/>
    <lineage>
        <taxon>Bacteria</taxon>
        <taxon>Bacillati</taxon>
        <taxon>Bacillota</taxon>
        <taxon>Bacilli</taxon>
        <taxon>Bacillales</taxon>
        <taxon>Caryophanaceae</taxon>
        <taxon>Sporosarcina</taxon>
    </lineage>
</organism>
<evidence type="ECO:0000256" key="2">
    <source>
        <dbReference type="SAM" id="SignalP"/>
    </source>
</evidence>
<gene>
    <name evidence="3" type="ORF">H9649_09060</name>
</gene>
<evidence type="ECO:0000256" key="1">
    <source>
        <dbReference type="SAM" id="MobiDB-lite"/>
    </source>
</evidence>
<feature type="region of interest" description="Disordered" evidence="1">
    <location>
        <begin position="22"/>
        <end position="79"/>
    </location>
</feature>
<evidence type="ECO:0008006" key="5">
    <source>
        <dbReference type="Google" id="ProtNLM"/>
    </source>
</evidence>
<name>A0ABR8U9L3_9BACL</name>
<feature type="compositionally biased region" description="Basic and acidic residues" evidence="1">
    <location>
        <begin position="61"/>
        <end position="70"/>
    </location>
</feature>
<dbReference type="EMBL" id="JACSQN010000007">
    <property type="protein sequence ID" value="MBD7984729.1"/>
    <property type="molecule type" value="Genomic_DNA"/>
</dbReference>
<reference evidence="3 4" key="1">
    <citation type="submission" date="2020-08" db="EMBL/GenBank/DDBJ databases">
        <title>A Genomic Blueprint of the Chicken Gut Microbiome.</title>
        <authorList>
            <person name="Gilroy R."/>
            <person name="Ravi A."/>
            <person name="Getino M."/>
            <person name="Pursley I."/>
            <person name="Horton D.L."/>
            <person name="Alikhan N.-F."/>
            <person name="Baker D."/>
            <person name="Gharbi K."/>
            <person name="Hall N."/>
            <person name="Watson M."/>
            <person name="Adriaenssens E.M."/>
            <person name="Foster-Nyarko E."/>
            <person name="Jarju S."/>
            <person name="Secka A."/>
            <person name="Antonio M."/>
            <person name="Oren A."/>
            <person name="Chaudhuri R."/>
            <person name="La Ragione R.M."/>
            <person name="Hildebrand F."/>
            <person name="Pallen M.J."/>
        </authorList>
    </citation>
    <scope>NUCLEOTIDE SEQUENCE [LARGE SCALE GENOMIC DNA]</scope>
    <source>
        <strain evidence="3 4">Sa2YVA2</strain>
    </source>
</reference>
<dbReference type="Proteomes" id="UP000626786">
    <property type="component" value="Unassembled WGS sequence"/>
</dbReference>
<feature type="compositionally biased region" description="Basic and acidic residues" evidence="1">
    <location>
        <begin position="22"/>
        <end position="32"/>
    </location>
</feature>
<evidence type="ECO:0000313" key="4">
    <source>
        <dbReference type="Proteomes" id="UP000626786"/>
    </source>
</evidence>
<feature type="chain" id="PRO_5045288506" description="Lipoprotein" evidence="2">
    <location>
        <begin position="19"/>
        <end position="143"/>
    </location>
</feature>
<comment type="caution">
    <text evidence="3">The sequence shown here is derived from an EMBL/GenBank/DDBJ whole genome shotgun (WGS) entry which is preliminary data.</text>
</comment>
<dbReference type="RefSeq" id="WP_191694428.1">
    <property type="nucleotide sequence ID" value="NZ_JACSQN010000007.1"/>
</dbReference>
<protein>
    <recommendedName>
        <fullName evidence="5">Lipoprotein</fullName>
    </recommendedName>
</protein>
<proteinExistence type="predicted"/>
<evidence type="ECO:0000313" key="3">
    <source>
        <dbReference type="EMBL" id="MBD7984729.1"/>
    </source>
</evidence>
<feature type="compositionally biased region" description="Low complexity" evidence="1">
    <location>
        <begin position="41"/>
        <end position="51"/>
    </location>
</feature>
<accession>A0ABR8U9L3</accession>
<feature type="signal peptide" evidence="2">
    <location>
        <begin position="1"/>
        <end position="18"/>
    </location>
</feature>
<dbReference type="PROSITE" id="PS51257">
    <property type="entry name" value="PROKAR_LIPOPROTEIN"/>
    <property type="match status" value="1"/>
</dbReference>
<keyword evidence="4" id="KW-1185">Reference proteome</keyword>
<sequence>MKKTAIFAAMLGCSVVLGACSDKEDTSKKDADTPTEEQQQEEQAQQNLEDQGAVDKTGSAKSDDELKEEIGNEEGVTSVSLIVTEDSGGYVLLDIDADDAMSEESAKELTSKYLKKVEEKYPDHKIDIQVRKSGETFAQDTKE</sequence>
<keyword evidence="2" id="KW-0732">Signal</keyword>